<feature type="non-terminal residue" evidence="1">
    <location>
        <position position="1"/>
    </location>
</feature>
<evidence type="ECO:0000313" key="1">
    <source>
        <dbReference type="EMBL" id="GAH29309.1"/>
    </source>
</evidence>
<dbReference type="EMBL" id="BART01040448">
    <property type="protein sequence ID" value="GAH29309.1"/>
    <property type="molecule type" value="Genomic_DNA"/>
</dbReference>
<sequence length="31" mass="3549">GSVVVRDVPFRTFVLGNPARSISKNDFWKKQ</sequence>
<dbReference type="Gene3D" id="2.160.10.10">
    <property type="entry name" value="Hexapeptide repeat proteins"/>
    <property type="match status" value="1"/>
</dbReference>
<reference evidence="1" key="1">
    <citation type="journal article" date="2014" name="Front. Microbiol.">
        <title>High frequency of phylogenetically diverse reductive dehalogenase-homologous genes in deep subseafloor sedimentary metagenomes.</title>
        <authorList>
            <person name="Kawai M."/>
            <person name="Futagami T."/>
            <person name="Toyoda A."/>
            <person name="Takaki Y."/>
            <person name="Nishi S."/>
            <person name="Hori S."/>
            <person name="Arai W."/>
            <person name="Tsubouchi T."/>
            <person name="Morono Y."/>
            <person name="Uchiyama I."/>
            <person name="Ito T."/>
            <person name="Fujiyama A."/>
            <person name="Inagaki F."/>
            <person name="Takami H."/>
        </authorList>
    </citation>
    <scope>NUCLEOTIDE SEQUENCE</scope>
    <source>
        <strain evidence="1">Expedition CK06-06</strain>
    </source>
</reference>
<accession>X1FIT9</accession>
<dbReference type="InterPro" id="IPR011004">
    <property type="entry name" value="Trimer_LpxA-like_sf"/>
</dbReference>
<dbReference type="SUPFAM" id="SSF51161">
    <property type="entry name" value="Trimeric LpxA-like enzymes"/>
    <property type="match status" value="1"/>
</dbReference>
<organism evidence="1">
    <name type="scientific">marine sediment metagenome</name>
    <dbReference type="NCBI Taxonomy" id="412755"/>
    <lineage>
        <taxon>unclassified sequences</taxon>
        <taxon>metagenomes</taxon>
        <taxon>ecological metagenomes</taxon>
    </lineage>
</organism>
<dbReference type="AlphaFoldDB" id="X1FIT9"/>
<evidence type="ECO:0008006" key="2">
    <source>
        <dbReference type="Google" id="ProtNLM"/>
    </source>
</evidence>
<gene>
    <name evidence="1" type="ORF">S01H4_65827</name>
</gene>
<comment type="caution">
    <text evidence="1">The sequence shown here is derived from an EMBL/GenBank/DDBJ whole genome shotgun (WGS) entry which is preliminary data.</text>
</comment>
<name>X1FIT9_9ZZZZ</name>
<protein>
    <recommendedName>
        <fullName evidence="2">Acetyltransferase</fullName>
    </recommendedName>
</protein>
<proteinExistence type="predicted"/>